<evidence type="ECO:0000313" key="5">
    <source>
        <dbReference type="Proteomes" id="UP000675747"/>
    </source>
</evidence>
<dbReference type="InterPro" id="IPR011050">
    <property type="entry name" value="Pectin_lyase_fold/virulence"/>
</dbReference>
<gene>
    <name evidence="4" type="ORF">KB893_017435</name>
    <name evidence="3" type="ORF">KB893_13310</name>
</gene>
<dbReference type="AlphaFoldDB" id="A0A8J7VUJ6"/>
<evidence type="ECO:0000313" key="3">
    <source>
        <dbReference type="EMBL" id="MBR0563485.1"/>
    </source>
</evidence>
<dbReference type="Proteomes" id="UP000675747">
    <property type="component" value="Unassembled WGS sequence"/>
</dbReference>
<feature type="chain" id="PRO_5042774234" description="Serine/threonine protein kinase" evidence="2">
    <location>
        <begin position="28"/>
        <end position="493"/>
    </location>
</feature>
<evidence type="ECO:0000313" key="4">
    <source>
        <dbReference type="EMBL" id="MBS7458918.1"/>
    </source>
</evidence>
<dbReference type="SUPFAM" id="SSF51126">
    <property type="entry name" value="Pectin lyase-like"/>
    <property type="match status" value="1"/>
</dbReference>
<dbReference type="EMBL" id="JAGQFT020000016">
    <property type="protein sequence ID" value="MBS7458918.1"/>
    <property type="molecule type" value="Genomic_DNA"/>
</dbReference>
<keyword evidence="2" id="KW-0732">Signal</keyword>
<comment type="caution">
    <text evidence="3">The sequence shown here is derived from an EMBL/GenBank/DDBJ whole genome shotgun (WGS) entry which is preliminary data.</text>
</comment>
<accession>A0A8J7VUJ6</accession>
<reference evidence="4 5" key="1">
    <citation type="journal article" date="2021" name="Microbiol. Resour. Announc.">
        <title>Draft Genome Sequence of Coralloluteibacterium stylophorae LMG 29479T.</title>
        <authorList>
            <person name="Karlyshev A.V."/>
            <person name="Kudryashova E.B."/>
            <person name="Ariskina E.V."/>
            <person name="Conroy A.P."/>
            <person name="Abidueva E.Y."/>
        </authorList>
    </citation>
    <scope>NUCLEOTIDE SEQUENCE [LARGE SCALE GENOMIC DNA]</scope>
    <source>
        <strain evidence="4 5">LMG 29479</strain>
    </source>
</reference>
<evidence type="ECO:0000256" key="1">
    <source>
        <dbReference type="SAM" id="MobiDB-lite"/>
    </source>
</evidence>
<proteinExistence type="predicted"/>
<dbReference type="PANTHER" id="PTHR41339">
    <property type="entry name" value="LIPL48"/>
    <property type="match status" value="1"/>
</dbReference>
<dbReference type="PANTHER" id="PTHR41339:SF1">
    <property type="entry name" value="SECRETED PROTEIN"/>
    <property type="match status" value="1"/>
</dbReference>
<reference evidence="3" key="2">
    <citation type="submission" date="2021-04" db="EMBL/GenBank/DDBJ databases">
        <authorList>
            <person name="Karlyshev A.V."/>
        </authorList>
    </citation>
    <scope>NUCLEOTIDE SEQUENCE</scope>
    <source>
        <strain evidence="3">LMG 29479</strain>
    </source>
</reference>
<name>A0A8J7VUJ6_9GAMM</name>
<dbReference type="EMBL" id="JAGQFT010000137">
    <property type="protein sequence ID" value="MBR0563485.1"/>
    <property type="molecule type" value="Genomic_DNA"/>
</dbReference>
<evidence type="ECO:0000256" key="2">
    <source>
        <dbReference type="SAM" id="SignalP"/>
    </source>
</evidence>
<feature type="signal peptide" evidence="2">
    <location>
        <begin position="1"/>
        <end position="27"/>
    </location>
</feature>
<keyword evidence="5" id="KW-1185">Reference proteome</keyword>
<feature type="region of interest" description="Disordered" evidence="1">
    <location>
        <begin position="28"/>
        <end position="65"/>
    </location>
</feature>
<protein>
    <recommendedName>
        <fullName evidence="6">Serine/threonine protein kinase</fullName>
    </recommendedName>
</protein>
<evidence type="ECO:0008006" key="6">
    <source>
        <dbReference type="Google" id="ProtNLM"/>
    </source>
</evidence>
<organism evidence="3">
    <name type="scientific">Coralloluteibacterium stylophorae</name>
    <dbReference type="NCBI Taxonomy" id="1776034"/>
    <lineage>
        <taxon>Bacteria</taxon>
        <taxon>Pseudomonadati</taxon>
        <taxon>Pseudomonadota</taxon>
        <taxon>Gammaproteobacteria</taxon>
        <taxon>Lysobacterales</taxon>
        <taxon>Lysobacteraceae</taxon>
        <taxon>Coralloluteibacterium</taxon>
    </lineage>
</organism>
<dbReference type="RefSeq" id="WP_211927391.1">
    <property type="nucleotide sequence ID" value="NZ_JAGQFT020000016.1"/>
</dbReference>
<feature type="compositionally biased region" description="Pro residues" evidence="1">
    <location>
        <begin position="38"/>
        <end position="60"/>
    </location>
</feature>
<sequence length="493" mass="50581">MSTQNTLKTLLMTFGAVAALTACGGGADDVASPGEGSYPPPPTTTPTPPPPTTPTPPPPSGGAAEACPEGFDDLGTFADDSLRSCLLPTRVVGELTVPYVEGVAYYIRGRTDVGQDQGGDATTPIEGTESGTLTIEPGVTLYGASGSDFLVVNRGSQLVADGEADAPIVFTSRQNLLGTAGEDSIGQWGGLVILGRAPINTCPDGVTYGSASCETQVEGTNAFYGGNAEDDSSGTLRYMRVQYSGFAVSADNELQNITLAGVGAGTTIEYVQVHNSSDDGIEFFGGTVNASHMVFTGNDDDSIDTDSGWNGAMQYGIVIQRANGGDRMNEMSSASGRTPASNPKIANFTYVGNTTGGAGIVLNSGTDSEFYNVVVTRPDGGTGAAAACLDVDDATTMGTFESVFFSCPTAYDDDADGVAQALFEAGSNNVADGTSTLSDTFVNGANENGVTPYADLESVSDFFENPGYIGAVQNAGDTWWQGWTCGLDADTSC</sequence>